<feature type="region of interest" description="Disordered" evidence="1">
    <location>
        <begin position="170"/>
        <end position="298"/>
    </location>
</feature>
<dbReference type="Proteomes" id="UP000238634">
    <property type="component" value="Unassembled WGS sequence"/>
</dbReference>
<evidence type="ECO:0000256" key="2">
    <source>
        <dbReference type="SAM" id="SignalP"/>
    </source>
</evidence>
<feature type="domain" description="AMIN" evidence="3">
    <location>
        <begin position="36"/>
        <end position="112"/>
    </location>
</feature>
<feature type="signal peptide" evidence="2">
    <location>
        <begin position="1"/>
        <end position="30"/>
    </location>
</feature>
<sequence>MKKKSHNGLGKGIFYLASLAVCLDSAPAWAAPLTGWQYDPTANQLEVTLKDGVKPRYFLMARPARIVLDLPDTEVGSVQRQQTYEGAVRQVRVSQVKPGLTRIVLELSPDATLLRGQAQLQRVGDAEQSSDRWVLRPLLAQAATKQPATTSSLPPTAIDQAPPVVYPPGILPTQPEVSAPREADRAIPNIPDKPISDKPISDKPISDKPISDKPIDIAVSRPTVTPPLSTNLPPTTVPPVVAEPTSPKIANSPTPPSPENFPPGIAPSLEPSVTKPASPDVSPQVPTSNSEPSPRIVQKPAPSLQLPEINPSLAIPDSLPPVTVPNSATAAPSVSVPPLNRAPIPNSASDLPPAGVSNPATAVTVPPLEPTVPQAAIVNRSAKSGQINTIEFGQPLPTLPVLERSSQQPPGLISYNSGAIVPAGTVLSLRYPGSKALSLQADQPRQEVLVLQNSLRDRAGNLIAPEGTEVLGKFETIGGGSRFIAQAILLQGQNVAIVAQSEVLGGARKVSNDRLIRNSGIGAVAGAILGGLSGGNVIGGAAAGAAVTYVTAPKSATIQPGQILDVRLTEDLR</sequence>
<accession>A0A2T1D3V7</accession>
<dbReference type="PRINTS" id="PR01217">
    <property type="entry name" value="PRICHEXTENSN"/>
</dbReference>
<protein>
    <submittedName>
        <fullName evidence="4">AMIN domain-containing protein</fullName>
    </submittedName>
</protein>
<proteinExistence type="predicted"/>
<evidence type="ECO:0000313" key="5">
    <source>
        <dbReference type="Proteomes" id="UP000238634"/>
    </source>
</evidence>
<dbReference type="Pfam" id="PF11741">
    <property type="entry name" value="AMIN"/>
    <property type="match status" value="1"/>
</dbReference>
<evidence type="ECO:0000256" key="1">
    <source>
        <dbReference type="SAM" id="MobiDB-lite"/>
    </source>
</evidence>
<feature type="region of interest" description="Disordered" evidence="1">
    <location>
        <begin position="324"/>
        <end position="362"/>
    </location>
</feature>
<dbReference type="InterPro" id="IPR021731">
    <property type="entry name" value="AMIN_dom"/>
</dbReference>
<dbReference type="RefSeq" id="WP_073075190.1">
    <property type="nucleotide sequence ID" value="NZ_MPPI01000065.1"/>
</dbReference>
<name>A0A2T1D3V7_9CYAN</name>
<dbReference type="Gene3D" id="2.60.40.3500">
    <property type="match status" value="1"/>
</dbReference>
<feature type="compositionally biased region" description="Low complexity" evidence="1">
    <location>
        <begin position="222"/>
        <end position="247"/>
    </location>
</feature>
<dbReference type="AlphaFoldDB" id="A0A2T1D3V7"/>
<keyword evidence="2" id="KW-0732">Signal</keyword>
<organism evidence="4 5">
    <name type="scientific">Phormidesmis priestleyi ULC007</name>
    <dbReference type="NCBI Taxonomy" id="1920490"/>
    <lineage>
        <taxon>Bacteria</taxon>
        <taxon>Bacillati</taxon>
        <taxon>Cyanobacteriota</taxon>
        <taxon>Cyanophyceae</taxon>
        <taxon>Leptolyngbyales</taxon>
        <taxon>Leptolyngbyaceae</taxon>
        <taxon>Phormidesmis</taxon>
    </lineage>
</organism>
<gene>
    <name evidence="4" type="ORF">C7B65_25105</name>
</gene>
<reference evidence="4 5" key="2">
    <citation type="submission" date="2018-03" db="EMBL/GenBank/DDBJ databases">
        <title>The ancient ancestry and fast evolution of plastids.</title>
        <authorList>
            <person name="Moore K.R."/>
            <person name="Magnabosco C."/>
            <person name="Momper L."/>
            <person name="Gold D.A."/>
            <person name="Bosak T."/>
            <person name="Fournier G.P."/>
        </authorList>
    </citation>
    <scope>NUCLEOTIDE SEQUENCE [LARGE SCALE GENOMIC DNA]</scope>
    <source>
        <strain evidence="4 5">ULC007</strain>
    </source>
</reference>
<feature type="chain" id="PRO_5015665601" evidence="2">
    <location>
        <begin position="31"/>
        <end position="573"/>
    </location>
</feature>
<keyword evidence="5" id="KW-1185">Reference proteome</keyword>
<evidence type="ECO:0000313" key="4">
    <source>
        <dbReference type="EMBL" id="PSB15141.1"/>
    </source>
</evidence>
<comment type="caution">
    <text evidence="4">The sequence shown here is derived from an EMBL/GenBank/DDBJ whole genome shotgun (WGS) entry which is preliminary data.</text>
</comment>
<evidence type="ECO:0000259" key="3">
    <source>
        <dbReference type="Pfam" id="PF11741"/>
    </source>
</evidence>
<dbReference type="EMBL" id="PVWG01000068">
    <property type="protein sequence ID" value="PSB15141.1"/>
    <property type="molecule type" value="Genomic_DNA"/>
</dbReference>
<dbReference type="OrthoDB" id="419483at2"/>
<reference evidence="4 5" key="1">
    <citation type="submission" date="2018-02" db="EMBL/GenBank/DDBJ databases">
        <authorList>
            <person name="Cohen D.B."/>
            <person name="Kent A.D."/>
        </authorList>
    </citation>
    <scope>NUCLEOTIDE SEQUENCE [LARGE SCALE GENOMIC DNA]</scope>
    <source>
        <strain evidence="4 5">ULC007</strain>
    </source>
</reference>
<dbReference type="STRING" id="1920490.GCA_001895925_03266"/>
<feature type="compositionally biased region" description="Pro residues" evidence="1">
    <location>
        <begin position="253"/>
        <end position="265"/>
    </location>
</feature>
<feature type="compositionally biased region" description="Basic and acidic residues" evidence="1">
    <location>
        <begin position="194"/>
        <end position="215"/>
    </location>
</feature>